<evidence type="ECO:0000256" key="1">
    <source>
        <dbReference type="SAM" id="MobiDB-lite"/>
    </source>
</evidence>
<name>K0T0A6_THAOC</name>
<evidence type="ECO:0000313" key="3">
    <source>
        <dbReference type="Proteomes" id="UP000266841"/>
    </source>
</evidence>
<proteinExistence type="predicted"/>
<organism evidence="2 3">
    <name type="scientific">Thalassiosira oceanica</name>
    <name type="common">Marine diatom</name>
    <dbReference type="NCBI Taxonomy" id="159749"/>
    <lineage>
        <taxon>Eukaryota</taxon>
        <taxon>Sar</taxon>
        <taxon>Stramenopiles</taxon>
        <taxon>Ochrophyta</taxon>
        <taxon>Bacillariophyta</taxon>
        <taxon>Coscinodiscophyceae</taxon>
        <taxon>Thalassiosirophycidae</taxon>
        <taxon>Thalassiosirales</taxon>
        <taxon>Thalassiosiraceae</taxon>
        <taxon>Thalassiosira</taxon>
    </lineage>
</organism>
<sequence length="168" mass="18138">MLFNPKRNRQSADQAEVTLRPLVALTVQLLVLQLSRASLACPLVLLAMRPLAIHAAVLDEAAGRAVFQLHRLAGFLAAVCASFNFLDAPHRGEQSGRDGGAQVSVSLSRHGHGEETATMEPPDFGDSSSDSDSDDEHESGAAQGGREEEEETQAPLQGFRNQELKMRH</sequence>
<keyword evidence="3" id="KW-1185">Reference proteome</keyword>
<reference evidence="2 3" key="1">
    <citation type="journal article" date="2012" name="Genome Biol.">
        <title>Genome and low-iron response of an oceanic diatom adapted to chronic iron limitation.</title>
        <authorList>
            <person name="Lommer M."/>
            <person name="Specht M."/>
            <person name="Roy A.S."/>
            <person name="Kraemer L."/>
            <person name="Andreson R."/>
            <person name="Gutowska M.A."/>
            <person name="Wolf J."/>
            <person name="Bergner S.V."/>
            <person name="Schilhabel M.B."/>
            <person name="Klostermeier U.C."/>
            <person name="Beiko R.G."/>
            <person name="Rosenstiel P."/>
            <person name="Hippler M."/>
            <person name="Laroche J."/>
        </authorList>
    </citation>
    <scope>NUCLEOTIDE SEQUENCE [LARGE SCALE GENOMIC DNA]</scope>
    <source>
        <strain evidence="2 3">CCMP1005</strain>
    </source>
</reference>
<accession>K0T0A6</accession>
<evidence type="ECO:0000313" key="2">
    <source>
        <dbReference type="EMBL" id="EJK72078.1"/>
    </source>
</evidence>
<dbReference type="EMBL" id="AGNL01006398">
    <property type="protein sequence ID" value="EJK72078.1"/>
    <property type="molecule type" value="Genomic_DNA"/>
</dbReference>
<feature type="region of interest" description="Disordered" evidence="1">
    <location>
        <begin position="90"/>
        <end position="168"/>
    </location>
</feature>
<comment type="caution">
    <text evidence="2">The sequence shown here is derived from an EMBL/GenBank/DDBJ whole genome shotgun (WGS) entry which is preliminary data.</text>
</comment>
<gene>
    <name evidence="2" type="ORF">THAOC_06429</name>
</gene>
<dbReference type="AlphaFoldDB" id="K0T0A6"/>
<dbReference type="eggNOG" id="ENOG502SF5D">
    <property type="taxonomic scope" value="Eukaryota"/>
</dbReference>
<dbReference type="Proteomes" id="UP000266841">
    <property type="component" value="Unassembled WGS sequence"/>
</dbReference>
<protein>
    <submittedName>
        <fullName evidence="2">Uncharacterized protein</fullName>
    </submittedName>
</protein>